<proteinExistence type="predicted"/>
<name>A0ABW6GGG0_9ACTN</name>
<keyword evidence="2" id="KW-1185">Reference proteome</keyword>
<organism evidence="1 2">
    <name type="scientific">Kitasatospora phosalacinea</name>
    <dbReference type="NCBI Taxonomy" id="2065"/>
    <lineage>
        <taxon>Bacteria</taxon>
        <taxon>Bacillati</taxon>
        <taxon>Actinomycetota</taxon>
        <taxon>Actinomycetes</taxon>
        <taxon>Kitasatosporales</taxon>
        <taxon>Streptomycetaceae</taxon>
        <taxon>Kitasatospora</taxon>
    </lineage>
</organism>
<sequence length="253" mass="28443">MPTPTYETQAERDAAAAAFGAELAELAAAAGLSLPEPKELAWCTAKFEGEQKHPVSSGRTDEPVPDQATVYWTRDGRTPYLHLRRGGVTLAMGRTPDLTEILRGTSRWLAGADLTEIRRTTPFLHVEDWALAHEQTPLAFVELEWRTRLQDFDHGTHLSPDHVRDMWRAAFAEPRLRRLRPVSSHYRLWFSTVPHFPFENVGVAIDPRTDGTYQVWNRWRSRADDEHLPEPVTVATATEAAALAAAALPPELH</sequence>
<dbReference type="RefSeq" id="WP_380322402.1">
    <property type="nucleotide sequence ID" value="NZ_JBHYPW010000017.1"/>
</dbReference>
<dbReference type="EMBL" id="JBHYPX010000010">
    <property type="protein sequence ID" value="MFE1351807.1"/>
    <property type="molecule type" value="Genomic_DNA"/>
</dbReference>
<protein>
    <submittedName>
        <fullName evidence="1">DUF6193 family natural product biosynthesis protein</fullName>
    </submittedName>
</protein>
<comment type="caution">
    <text evidence="1">The sequence shown here is derived from an EMBL/GenBank/DDBJ whole genome shotgun (WGS) entry which is preliminary data.</text>
</comment>
<reference evidence="1 2" key="1">
    <citation type="submission" date="2024-09" db="EMBL/GenBank/DDBJ databases">
        <title>The Natural Products Discovery Center: Release of the First 8490 Sequenced Strains for Exploring Actinobacteria Biosynthetic Diversity.</title>
        <authorList>
            <person name="Kalkreuter E."/>
            <person name="Kautsar S.A."/>
            <person name="Yang D."/>
            <person name="Bader C.D."/>
            <person name="Teijaro C.N."/>
            <person name="Fluegel L."/>
            <person name="Davis C.M."/>
            <person name="Simpson J.R."/>
            <person name="Lauterbach L."/>
            <person name="Steele A.D."/>
            <person name="Gui C."/>
            <person name="Meng S."/>
            <person name="Li G."/>
            <person name="Viehrig K."/>
            <person name="Ye F."/>
            <person name="Su P."/>
            <person name="Kiefer A.F."/>
            <person name="Nichols A."/>
            <person name="Cepeda A.J."/>
            <person name="Yan W."/>
            <person name="Fan B."/>
            <person name="Jiang Y."/>
            <person name="Adhikari A."/>
            <person name="Zheng C.-J."/>
            <person name="Schuster L."/>
            <person name="Cowan T.M."/>
            <person name="Smanski M.J."/>
            <person name="Chevrette M.G."/>
            <person name="De Carvalho L.P.S."/>
            <person name="Shen B."/>
        </authorList>
    </citation>
    <scope>NUCLEOTIDE SEQUENCE [LARGE SCALE GENOMIC DNA]</scope>
    <source>
        <strain evidence="1 2">NPDC058753</strain>
    </source>
</reference>
<gene>
    <name evidence="1" type="ORF">ACFW6T_07420</name>
</gene>
<accession>A0ABW6GGG0</accession>
<evidence type="ECO:0000313" key="2">
    <source>
        <dbReference type="Proteomes" id="UP001599542"/>
    </source>
</evidence>
<evidence type="ECO:0000313" key="1">
    <source>
        <dbReference type="EMBL" id="MFE1351807.1"/>
    </source>
</evidence>
<dbReference type="Pfam" id="PF19692">
    <property type="entry name" value="DUF6193"/>
    <property type="match status" value="1"/>
</dbReference>
<dbReference type="InterPro" id="IPR045682">
    <property type="entry name" value="DUF6193"/>
</dbReference>
<dbReference type="Proteomes" id="UP001599542">
    <property type="component" value="Unassembled WGS sequence"/>
</dbReference>